<evidence type="ECO:0000256" key="2">
    <source>
        <dbReference type="ARBA" id="ARBA00022692"/>
    </source>
</evidence>
<feature type="transmembrane region" description="Helical" evidence="7">
    <location>
        <begin position="51"/>
        <end position="79"/>
    </location>
</feature>
<evidence type="ECO:0000256" key="6">
    <source>
        <dbReference type="SAM" id="MobiDB-lite"/>
    </source>
</evidence>
<name>A0A6P5AP47_BRABE</name>
<gene>
    <name evidence="10" type="primary">LOC109484895</name>
</gene>
<dbReference type="KEGG" id="bbel:109484895"/>
<evidence type="ECO:0000313" key="10">
    <source>
        <dbReference type="RefSeq" id="XP_019643806.1"/>
    </source>
</evidence>
<sequence length="269" mass="29151">MGGKLRHMLIFLLIILEVPNMARKIRCKDCAPASSYCRCNNMGLYSIPQHLPTSISGLVLAGNLAGVVLVGTIFLTVWYKRRTRHPPLRLSPNVVGGNTNTAVSVMTSGHDSQYGDIDNHRDQTGRCQSQAIAESNMNTMATVMTSGHDHQYEDIDNHRDQTGQGQSQANIQPLSLHALARSKVLAALKPNTMYQGVEIPPPNDPTSTISRSQTGQNLFQAITESTTNTTATVMTSGHDQTEQGQSGTTNARNLSYGTGPIASQLNSLY</sequence>
<keyword evidence="2 7" id="KW-0812">Transmembrane</keyword>
<evidence type="ECO:0000256" key="1">
    <source>
        <dbReference type="ARBA" id="ARBA00004167"/>
    </source>
</evidence>
<feature type="compositionally biased region" description="Polar residues" evidence="6">
    <location>
        <begin position="242"/>
        <end position="259"/>
    </location>
</feature>
<dbReference type="GeneID" id="109484895"/>
<accession>A0A6P5AP47</accession>
<dbReference type="InterPro" id="IPR052313">
    <property type="entry name" value="GPIb-IX-V_Complex"/>
</dbReference>
<keyword evidence="3 7" id="KW-1133">Transmembrane helix</keyword>
<evidence type="ECO:0000313" key="9">
    <source>
        <dbReference type="Proteomes" id="UP000515135"/>
    </source>
</evidence>
<evidence type="ECO:0000256" key="8">
    <source>
        <dbReference type="SAM" id="SignalP"/>
    </source>
</evidence>
<keyword evidence="9" id="KW-1185">Reference proteome</keyword>
<feature type="signal peptide" evidence="8">
    <location>
        <begin position="1"/>
        <end position="22"/>
    </location>
</feature>
<dbReference type="PANTHER" id="PTHR22650:SF4">
    <property type="entry name" value="LEUCINE-RICH REPEAT AND TRANSMEMBRANE DOMAIN-CONTAINING PROTEIN 2-LIKE"/>
    <property type="match status" value="1"/>
</dbReference>
<dbReference type="RefSeq" id="XP_019643806.1">
    <property type="nucleotide sequence ID" value="XM_019788247.1"/>
</dbReference>
<feature type="region of interest" description="Disordered" evidence="6">
    <location>
        <begin position="236"/>
        <end position="259"/>
    </location>
</feature>
<evidence type="ECO:0000256" key="7">
    <source>
        <dbReference type="SAM" id="Phobius"/>
    </source>
</evidence>
<organism evidence="9 10">
    <name type="scientific">Branchiostoma belcheri</name>
    <name type="common">Amphioxus</name>
    <dbReference type="NCBI Taxonomy" id="7741"/>
    <lineage>
        <taxon>Eukaryota</taxon>
        <taxon>Metazoa</taxon>
        <taxon>Chordata</taxon>
        <taxon>Cephalochordata</taxon>
        <taxon>Leptocardii</taxon>
        <taxon>Amphioxiformes</taxon>
        <taxon>Branchiostomatidae</taxon>
        <taxon>Branchiostoma</taxon>
    </lineage>
</organism>
<evidence type="ECO:0000256" key="5">
    <source>
        <dbReference type="ARBA" id="ARBA00023157"/>
    </source>
</evidence>
<reference evidence="10" key="1">
    <citation type="submission" date="2025-08" db="UniProtKB">
        <authorList>
            <consortium name="RefSeq"/>
        </authorList>
    </citation>
    <scope>IDENTIFICATION</scope>
    <source>
        <tissue evidence="10">Gonad</tissue>
    </source>
</reference>
<dbReference type="PANTHER" id="PTHR22650">
    <property type="entry name" value="GLYCOPROTEIN IB BETA"/>
    <property type="match status" value="1"/>
</dbReference>
<feature type="chain" id="PRO_5027724967" evidence="8">
    <location>
        <begin position="23"/>
        <end position="269"/>
    </location>
</feature>
<dbReference type="Proteomes" id="UP000515135">
    <property type="component" value="Unplaced"/>
</dbReference>
<keyword evidence="4 7" id="KW-0472">Membrane</keyword>
<proteinExistence type="predicted"/>
<protein>
    <submittedName>
        <fullName evidence="10">Uncharacterized protein LOC109484895</fullName>
    </submittedName>
</protein>
<dbReference type="OrthoDB" id="10494113at2759"/>
<dbReference type="AlphaFoldDB" id="A0A6P5AP47"/>
<keyword evidence="5" id="KW-1015">Disulfide bond</keyword>
<evidence type="ECO:0000256" key="3">
    <source>
        <dbReference type="ARBA" id="ARBA00022989"/>
    </source>
</evidence>
<comment type="subcellular location">
    <subcellularLocation>
        <location evidence="1">Membrane</location>
        <topology evidence="1">Single-pass membrane protein</topology>
    </subcellularLocation>
</comment>
<keyword evidence="8" id="KW-0732">Signal</keyword>
<evidence type="ECO:0000256" key="4">
    <source>
        <dbReference type="ARBA" id="ARBA00023136"/>
    </source>
</evidence>